<evidence type="ECO:0000313" key="3">
    <source>
        <dbReference type="Proteomes" id="UP000601435"/>
    </source>
</evidence>
<dbReference type="GO" id="GO:0005634">
    <property type="term" value="C:nucleus"/>
    <property type="evidence" value="ECO:0007669"/>
    <property type="project" value="TreeGrafter"/>
</dbReference>
<organism evidence="2 3">
    <name type="scientific">Symbiodinium necroappetens</name>
    <dbReference type="NCBI Taxonomy" id="1628268"/>
    <lineage>
        <taxon>Eukaryota</taxon>
        <taxon>Sar</taxon>
        <taxon>Alveolata</taxon>
        <taxon>Dinophyceae</taxon>
        <taxon>Suessiales</taxon>
        <taxon>Symbiodiniaceae</taxon>
        <taxon>Symbiodinium</taxon>
    </lineage>
</organism>
<dbReference type="GO" id="GO:0044183">
    <property type="term" value="F:protein folding chaperone"/>
    <property type="evidence" value="ECO:0007669"/>
    <property type="project" value="TreeGrafter"/>
</dbReference>
<dbReference type="OrthoDB" id="10250354at2759"/>
<feature type="non-terminal residue" evidence="2">
    <location>
        <position position="184"/>
    </location>
</feature>
<dbReference type="Proteomes" id="UP000601435">
    <property type="component" value="Unassembled WGS sequence"/>
</dbReference>
<dbReference type="PRINTS" id="PR00625">
    <property type="entry name" value="JDOMAIN"/>
</dbReference>
<keyword evidence="3" id="KW-1185">Reference proteome</keyword>
<proteinExistence type="predicted"/>
<dbReference type="Pfam" id="PF00226">
    <property type="entry name" value="DnaJ"/>
    <property type="match status" value="1"/>
</dbReference>
<dbReference type="EMBL" id="CAJNJA010054872">
    <property type="protein sequence ID" value="CAE7853831.1"/>
    <property type="molecule type" value="Genomic_DNA"/>
</dbReference>
<dbReference type="PROSITE" id="PS50076">
    <property type="entry name" value="DNAJ_2"/>
    <property type="match status" value="1"/>
</dbReference>
<dbReference type="PANTHER" id="PTHR43948:SF10">
    <property type="entry name" value="MRJ, ISOFORM E"/>
    <property type="match status" value="1"/>
</dbReference>
<dbReference type="SMART" id="SM00271">
    <property type="entry name" value="DnaJ"/>
    <property type="match status" value="1"/>
</dbReference>
<dbReference type="InterPro" id="IPR036869">
    <property type="entry name" value="J_dom_sf"/>
</dbReference>
<dbReference type="SUPFAM" id="SSF46565">
    <property type="entry name" value="Chaperone J-domain"/>
    <property type="match status" value="1"/>
</dbReference>
<dbReference type="AlphaFoldDB" id="A0A813A572"/>
<feature type="non-terminal residue" evidence="2">
    <location>
        <position position="1"/>
    </location>
</feature>
<accession>A0A813A572</accession>
<gene>
    <name evidence="2" type="primary">DNAJB6</name>
    <name evidence="2" type="ORF">SNEC2469_LOCUS26694</name>
</gene>
<protein>
    <submittedName>
        <fullName evidence="2">DNAJB6 protein</fullName>
    </submittedName>
</protein>
<sequence length="184" mass="20736">LHYFELTIWSHVRDDGGRVASTMEQDDHYAALGLTPEANEGDIRQAYKKAALRWHPDKNPKAKAEAEANFKRIAAAYKAGVELGHVLVLSKTVRFTVSKQQSDLMASARKLLIRGRGWPWIREGALQAQSHGSADTDHSDAVRPSQKGHRLRTFAFCKPRPEPAVDLQEAFNLFEDFFGHDPFK</sequence>
<dbReference type="PANTHER" id="PTHR43948">
    <property type="entry name" value="DNAJ HOMOLOG SUBFAMILY B"/>
    <property type="match status" value="1"/>
</dbReference>
<dbReference type="GO" id="GO:0051087">
    <property type="term" value="F:protein-folding chaperone binding"/>
    <property type="evidence" value="ECO:0007669"/>
    <property type="project" value="TreeGrafter"/>
</dbReference>
<dbReference type="CDD" id="cd06257">
    <property type="entry name" value="DnaJ"/>
    <property type="match status" value="1"/>
</dbReference>
<reference evidence="2" key="1">
    <citation type="submission" date="2021-02" db="EMBL/GenBank/DDBJ databases">
        <authorList>
            <person name="Dougan E. K."/>
            <person name="Rhodes N."/>
            <person name="Thang M."/>
            <person name="Chan C."/>
        </authorList>
    </citation>
    <scope>NUCLEOTIDE SEQUENCE</scope>
</reference>
<dbReference type="InterPro" id="IPR001623">
    <property type="entry name" value="DnaJ_domain"/>
</dbReference>
<comment type="caution">
    <text evidence="2">The sequence shown here is derived from an EMBL/GenBank/DDBJ whole genome shotgun (WGS) entry which is preliminary data.</text>
</comment>
<dbReference type="Gene3D" id="1.10.287.110">
    <property type="entry name" value="DnaJ domain"/>
    <property type="match status" value="1"/>
</dbReference>
<dbReference type="GO" id="GO:0005737">
    <property type="term" value="C:cytoplasm"/>
    <property type="evidence" value="ECO:0007669"/>
    <property type="project" value="TreeGrafter"/>
</dbReference>
<evidence type="ECO:0000259" key="1">
    <source>
        <dbReference type="PROSITE" id="PS50076"/>
    </source>
</evidence>
<feature type="domain" description="J" evidence="1">
    <location>
        <begin position="27"/>
        <end position="106"/>
    </location>
</feature>
<name>A0A813A572_9DINO</name>
<dbReference type="GO" id="GO:0051082">
    <property type="term" value="F:unfolded protein binding"/>
    <property type="evidence" value="ECO:0007669"/>
    <property type="project" value="TreeGrafter"/>
</dbReference>
<evidence type="ECO:0000313" key="2">
    <source>
        <dbReference type="EMBL" id="CAE7853831.1"/>
    </source>
</evidence>